<reference evidence="2 3" key="1">
    <citation type="submission" date="2018-11" db="EMBL/GenBank/DDBJ databases">
        <authorList>
            <person name="Zhou Z."/>
            <person name="Wang G."/>
        </authorList>
    </citation>
    <scope>NUCLEOTIDE SEQUENCE [LARGE SCALE GENOMIC DNA]</scope>
    <source>
        <strain evidence="2 3">KCTC52004</strain>
    </source>
</reference>
<evidence type="ECO:0000256" key="1">
    <source>
        <dbReference type="SAM" id="Phobius"/>
    </source>
</evidence>
<dbReference type="AlphaFoldDB" id="A0A3P1BZF9"/>
<keyword evidence="1" id="KW-0812">Transmembrane</keyword>
<name>A0A3P1BZF9_9BACT</name>
<protein>
    <submittedName>
        <fullName evidence="2">DUF4386 family protein</fullName>
    </submittedName>
</protein>
<keyword evidence="1" id="KW-0472">Membrane</keyword>
<dbReference type="Pfam" id="PF14329">
    <property type="entry name" value="DUF4386"/>
    <property type="match status" value="1"/>
</dbReference>
<dbReference type="EMBL" id="RQJO01000007">
    <property type="protein sequence ID" value="RRB06309.1"/>
    <property type="molecule type" value="Genomic_DNA"/>
</dbReference>
<dbReference type="InterPro" id="IPR025495">
    <property type="entry name" value="DUF4386"/>
</dbReference>
<gene>
    <name evidence="2" type="ORF">EHT25_00445</name>
</gene>
<dbReference type="RefSeq" id="WP_124868994.1">
    <property type="nucleotide sequence ID" value="NZ_RQJO01000007.1"/>
</dbReference>
<keyword evidence="3" id="KW-1185">Reference proteome</keyword>
<accession>A0A3P1BZF9</accession>
<keyword evidence="1" id="KW-1133">Transmembrane helix</keyword>
<sequence>MIFSHRAFRSGWSFTFIIFGIYLGLLGYLVFRSGYIPKLMGALLIIAGSG</sequence>
<organism evidence="2 3">
    <name type="scientific">Larkinella rosea</name>
    <dbReference type="NCBI Taxonomy" id="2025312"/>
    <lineage>
        <taxon>Bacteria</taxon>
        <taxon>Pseudomonadati</taxon>
        <taxon>Bacteroidota</taxon>
        <taxon>Cytophagia</taxon>
        <taxon>Cytophagales</taxon>
        <taxon>Spirosomataceae</taxon>
        <taxon>Larkinella</taxon>
    </lineage>
</organism>
<evidence type="ECO:0000313" key="3">
    <source>
        <dbReference type="Proteomes" id="UP000271925"/>
    </source>
</evidence>
<proteinExistence type="predicted"/>
<dbReference type="Proteomes" id="UP000271925">
    <property type="component" value="Unassembled WGS sequence"/>
</dbReference>
<evidence type="ECO:0000313" key="2">
    <source>
        <dbReference type="EMBL" id="RRB06309.1"/>
    </source>
</evidence>
<feature type="transmembrane region" description="Helical" evidence="1">
    <location>
        <begin position="12"/>
        <end position="31"/>
    </location>
</feature>
<comment type="caution">
    <text evidence="2">The sequence shown here is derived from an EMBL/GenBank/DDBJ whole genome shotgun (WGS) entry which is preliminary data.</text>
</comment>